<keyword evidence="5 7" id="KW-1133">Transmembrane helix</keyword>
<evidence type="ECO:0000256" key="3">
    <source>
        <dbReference type="ARBA" id="ARBA00022475"/>
    </source>
</evidence>
<dbReference type="InterPro" id="IPR050833">
    <property type="entry name" value="Poly_Biosynth_Transport"/>
</dbReference>
<evidence type="ECO:0000256" key="2">
    <source>
        <dbReference type="ARBA" id="ARBA00007430"/>
    </source>
</evidence>
<dbReference type="GO" id="GO:0005886">
    <property type="term" value="C:plasma membrane"/>
    <property type="evidence" value="ECO:0007669"/>
    <property type="project" value="UniProtKB-SubCell"/>
</dbReference>
<feature type="non-terminal residue" evidence="8">
    <location>
        <position position="1"/>
    </location>
</feature>
<keyword evidence="3" id="KW-1003">Cell membrane</keyword>
<sequence length="257" mass="29298">LSQIPSQITSIYVSYITKKMFFRRLAFLNIASTLIAITLACLLAYLGFTIWALLWLFMAEQIVKAVLTVFLTPKRFLPRFNKNHALEFFHFSKYAFSATLIDRFRGKIDSISIGALVGDAQLGFYQRAIGLGGVLQQTTIGGLSAVTQPYFARIQSDRERFGKNFEFVGRVLIRVSCVTFICLALVLPNIVLWLYGEKWLPTVPVFRLLLPFAVLQSFRTVLRNTHLVAGSVKFLTFSQVVELVSLLIFLYPMIYWK</sequence>
<evidence type="ECO:0000313" key="8">
    <source>
        <dbReference type="EMBL" id="GAH63677.1"/>
    </source>
</evidence>
<feature type="transmembrane region" description="Helical" evidence="7">
    <location>
        <begin position="202"/>
        <end position="222"/>
    </location>
</feature>
<evidence type="ECO:0000256" key="1">
    <source>
        <dbReference type="ARBA" id="ARBA00004651"/>
    </source>
</evidence>
<feature type="transmembrane region" description="Helical" evidence="7">
    <location>
        <begin position="171"/>
        <end position="196"/>
    </location>
</feature>
<evidence type="ECO:0000256" key="7">
    <source>
        <dbReference type="SAM" id="Phobius"/>
    </source>
</evidence>
<feature type="non-terminal residue" evidence="8">
    <location>
        <position position="257"/>
    </location>
</feature>
<dbReference type="EMBL" id="BARU01034428">
    <property type="protein sequence ID" value="GAH63677.1"/>
    <property type="molecule type" value="Genomic_DNA"/>
</dbReference>
<evidence type="ECO:0000256" key="4">
    <source>
        <dbReference type="ARBA" id="ARBA00022692"/>
    </source>
</evidence>
<protein>
    <recommendedName>
        <fullName evidence="9">Polysaccharide biosynthesis protein C-terminal domain-containing protein</fullName>
    </recommendedName>
</protein>
<dbReference type="PANTHER" id="PTHR30250:SF10">
    <property type="entry name" value="LIPOPOLYSACCHARIDE BIOSYNTHESIS PROTEIN WZXC"/>
    <property type="match status" value="1"/>
</dbReference>
<accession>X1H2N2</accession>
<feature type="transmembrane region" description="Helical" evidence="7">
    <location>
        <begin position="234"/>
        <end position="254"/>
    </location>
</feature>
<name>X1H2N2_9ZZZZ</name>
<organism evidence="8">
    <name type="scientific">marine sediment metagenome</name>
    <dbReference type="NCBI Taxonomy" id="412755"/>
    <lineage>
        <taxon>unclassified sequences</taxon>
        <taxon>metagenomes</taxon>
        <taxon>ecological metagenomes</taxon>
    </lineage>
</organism>
<proteinExistence type="inferred from homology"/>
<dbReference type="Pfam" id="PF13440">
    <property type="entry name" value="Polysacc_synt_3"/>
    <property type="match status" value="1"/>
</dbReference>
<comment type="subcellular location">
    <subcellularLocation>
        <location evidence="1">Cell membrane</location>
        <topology evidence="1">Multi-pass membrane protein</topology>
    </subcellularLocation>
</comment>
<comment type="caution">
    <text evidence="8">The sequence shown here is derived from an EMBL/GenBank/DDBJ whole genome shotgun (WGS) entry which is preliminary data.</text>
</comment>
<keyword evidence="4 7" id="KW-0812">Transmembrane</keyword>
<reference evidence="8" key="1">
    <citation type="journal article" date="2014" name="Front. Microbiol.">
        <title>High frequency of phylogenetically diverse reductive dehalogenase-homologous genes in deep subseafloor sedimentary metagenomes.</title>
        <authorList>
            <person name="Kawai M."/>
            <person name="Futagami T."/>
            <person name="Toyoda A."/>
            <person name="Takaki Y."/>
            <person name="Nishi S."/>
            <person name="Hori S."/>
            <person name="Arai W."/>
            <person name="Tsubouchi T."/>
            <person name="Morono Y."/>
            <person name="Uchiyama I."/>
            <person name="Ito T."/>
            <person name="Fujiyama A."/>
            <person name="Inagaki F."/>
            <person name="Takami H."/>
        </authorList>
    </citation>
    <scope>NUCLEOTIDE SEQUENCE</scope>
    <source>
        <strain evidence="8">Expedition CK06-06</strain>
    </source>
</reference>
<dbReference type="PANTHER" id="PTHR30250">
    <property type="entry name" value="PST FAMILY PREDICTED COLANIC ACID TRANSPORTER"/>
    <property type="match status" value="1"/>
</dbReference>
<keyword evidence="6 7" id="KW-0472">Membrane</keyword>
<gene>
    <name evidence="8" type="ORF">S03H2_54052</name>
</gene>
<comment type="similarity">
    <text evidence="2">Belongs to the polysaccharide synthase family.</text>
</comment>
<evidence type="ECO:0000256" key="6">
    <source>
        <dbReference type="ARBA" id="ARBA00023136"/>
    </source>
</evidence>
<evidence type="ECO:0000256" key="5">
    <source>
        <dbReference type="ARBA" id="ARBA00022989"/>
    </source>
</evidence>
<dbReference type="AlphaFoldDB" id="X1H2N2"/>
<evidence type="ECO:0008006" key="9">
    <source>
        <dbReference type="Google" id="ProtNLM"/>
    </source>
</evidence>
<feature type="transmembrane region" description="Helical" evidence="7">
    <location>
        <begin position="52"/>
        <end position="72"/>
    </location>
</feature>
<feature type="transmembrane region" description="Helical" evidence="7">
    <location>
        <begin position="25"/>
        <end position="46"/>
    </location>
</feature>